<dbReference type="KEGG" id="rue:DT065_06800"/>
<organism evidence="2 3">
    <name type="scientific">Salicibibacter kimchii</name>
    <dbReference type="NCBI Taxonomy" id="2099786"/>
    <lineage>
        <taxon>Bacteria</taxon>
        <taxon>Bacillati</taxon>
        <taxon>Bacillota</taxon>
        <taxon>Bacilli</taxon>
        <taxon>Bacillales</taxon>
        <taxon>Bacillaceae</taxon>
        <taxon>Salicibibacter</taxon>
    </lineage>
</organism>
<sequence length="214" mass="23020">MNVLVIGANGKIGKQLVEKLADDSGYTPKAMVRKEEQLQQFEDMGADTVLADVEGAVDDLAAAAKGMDAIVFTAGSGAQTGADKTMMVDFDGAVKSMQAAEQAGVKRFLIVSAIGVHRREKWMEKAPYYSAAKHYADEWLVASNLDYTILRPGLLTNDAGKENIKVDVDLERAEIPREDVANTIKASLKDNGTIGKAFDLTTGESPIELALQNL</sequence>
<dbReference type="CDD" id="cd05243">
    <property type="entry name" value="SDR_a5"/>
    <property type="match status" value="1"/>
</dbReference>
<proteinExistence type="predicted"/>
<dbReference type="OrthoDB" id="9803892at2"/>
<dbReference type="InterPro" id="IPR036291">
    <property type="entry name" value="NAD(P)-bd_dom_sf"/>
</dbReference>
<accession>A0A345BXT0</accession>
<dbReference type="PANTHER" id="PTHR15020">
    <property type="entry name" value="FLAVIN REDUCTASE-RELATED"/>
    <property type="match status" value="1"/>
</dbReference>
<evidence type="ECO:0000313" key="2">
    <source>
        <dbReference type="EMBL" id="AXF55761.1"/>
    </source>
</evidence>
<dbReference type="InterPro" id="IPR016040">
    <property type="entry name" value="NAD(P)-bd_dom"/>
</dbReference>
<dbReference type="AlphaFoldDB" id="A0A345BXT0"/>
<protein>
    <submittedName>
        <fullName evidence="2">SDR family NAD(P)-dependent oxidoreductase</fullName>
    </submittedName>
</protein>
<keyword evidence="3" id="KW-1185">Reference proteome</keyword>
<dbReference type="Gene3D" id="3.40.50.720">
    <property type="entry name" value="NAD(P)-binding Rossmann-like Domain"/>
    <property type="match status" value="1"/>
</dbReference>
<feature type="domain" description="NAD(P)-binding" evidence="1">
    <location>
        <begin position="7"/>
        <end position="190"/>
    </location>
</feature>
<reference evidence="2 3" key="1">
    <citation type="journal article" date="2018" name="J. Microbiol.">
        <title>Salicibibacter kimchii gen. nov., sp. nov., a moderately halophilic and alkalitolerant bacterium in the family Bacillaceae, isolated from kimchi.</title>
        <authorList>
            <person name="Jang J.Y."/>
            <person name="Oh Y.J."/>
            <person name="Lim S.K."/>
            <person name="Park H.K."/>
            <person name="Lee C."/>
            <person name="Kim J.Y."/>
            <person name="Lee M.A."/>
            <person name="Choi H.J."/>
        </authorList>
    </citation>
    <scope>NUCLEOTIDE SEQUENCE [LARGE SCALE GENOMIC DNA]</scope>
    <source>
        <strain evidence="2 3">NKC1-1</strain>
    </source>
</reference>
<dbReference type="PANTHER" id="PTHR15020:SF50">
    <property type="entry name" value="UPF0659 PROTEIN YMR090W"/>
    <property type="match status" value="1"/>
</dbReference>
<dbReference type="Proteomes" id="UP000252100">
    <property type="component" value="Chromosome"/>
</dbReference>
<dbReference type="RefSeq" id="WP_114371932.1">
    <property type="nucleotide sequence ID" value="NZ_CP031092.1"/>
</dbReference>
<evidence type="ECO:0000313" key="3">
    <source>
        <dbReference type="Proteomes" id="UP000252100"/>
    </source>
</evidence>
<evidence type="ECO:0000259" key="1">
    <source>
        <dbReference type="Pfam" id="PF13460"/>
    </source>
</evidence>
<gene>
    <name evidence="2" type="ORF">DT065_06800</name>
</gene>
<dbReference type="Pfam" id="PF13460">
    <property type="entry name" value="NAD_binding_10"/>
    <property type="match status" value="1"/>
</dbReference>
<dbReference type="EMBL" id="CP031092">
    <property type="protein sequence ID" value="AXF55761.1"/>
    <property type="molecule type" value="Genomic_DNA"/>
</dbReference>
<name>A0A345BXT0_9BACI</name>
<dbReference type="SUPFAM" id="SSF51735">
    <property type="entry name" value="NAD(P)-binding Rossmann-fold domains"/>
    <property type="match status" value="1"/>
</dbReference>